<protein>
    <recommendedName>
        <fullName evidence="2">Pyrroline-5-carboxylate reductase catalytic N-terminal domain-containing protein</fullName>
    </recommendedName>
</protein>
<dbReference type="PANTHER" id="PTHR14239:SF10">
    <property type="entry name" value="REDUCTASE"/>
    <property type="match status" value="1"/>
</dbReference>
<organism evidence="3 4">
    <name type="scientific">Plantibacter cousiniae</name>
    <name type="common">nom. nud.</name>
    <dbReference type="NCBI Taxonomy" id="199709"/>
    <lineage>
        <taxon>Bacteria</taxon>
        <taxon>Bacillati</taxon>
        <taxon>Actinomycetota</taxon>
        <taxon>Actinomycetes</taxon>
        <taxon>Micrococcales</taxon>
        <taxon>Microbacteriaceae</taxon>
        <taxon>Plantibacter</taxon>
    </lineage>
</organism>
<dbReference type="Gene3D" id="3.40.50.720">
    <property type="entry name" value="NAD(P)-binding Rossmann-like Domain"/>
    <property type="match status" value="1"/>
</dbReference>
<dbReference type="SUPFAM" id="SSF51735">
    <property type="entry name" value="NAD(P)-binding Rossmann-fold domains"/>
    <property type="match status" value="1"/>
</dbReference>
<evidence type="ECO:0000313" key="4">
    <source>
        <dbReference type="Proteomes" id="UP000190827"/>
    </source>
</evidence>
<feature type="domain" description="Pyrroline-5-carboxylate reductase catalytic N-terminal" evidence="2">
    <location>
        <begin position="25"/>
        <end position="114"/>
    </location>
</feature>
<dbReference type="PANTHER" id="PTHR14239">
    <property type="entry name" value="DUDULIN-RELATED"/>
    <property type="match status" value="1"/>
</dbReference>
<dbReference type="InterPro" id="IPR028939">
    <property type="entry name" value="P5C_Rdtase_cat_N"/>
</dbReference>
<name>A0ABY1LNF5_9MICO</name>
<gene>
    <name evidence="3" type="ORF">SAMN06295973_2795</name>
</gene>
<evidence type="ECO:0000256" key="1">
    <source>
        <dbReference type="ARBA" id="ARBA00023002"/>
    </source>
</evidence>
<accession>A0ABY1LNF5</accession>
<keyword evidence="4" id="KW-1185">Reference proteome</keyword>
<dbReference type="EMBL" id="FUZO01000002">
    <property type="protein sequence ID" value="SKC68206.1"/>
    <property type="molecule type" value="Genomic_DNA"/>
</dbReference>
<dbReference type="Pfam" id="PF03807">
    <property type="entry name" value="F420_oxidored"/>
    <property type="match status" value="1"/>
</dbReference>
<evidence type="ECO:0000313" key="3">
    <source>
        <dbReference type="EMBL" id="SKC68206.1"/>
    </source>
</evidence>
<sequence length="237" mass="25055">MNVRWESSSAGMPHPAGTVPLNMTTIGIIGSGNIGSQLARLTVAQGHDVIVSNSRGPETLAGLVSELGEHATAGTALDAAERGDIVIVTIPLHAIDTVPVAPLAGKVVIDTNNYYPERDGHIAELDEETTTTAEMLQAHLPESKVVKAFNHIYAADLTTKGKPSGTPNRRALVIAGDDADAKATVAALIDSFGFEPLDIGALSEGWRIQRDTPGYGPDVDADKLRELVAEAKRYRDM</sequence>
<proteinExistence type="predicted"/>
<keyword evidence="1" id="KW-0560">Oxidoreductase</keyword>
<dbReference type="InterPro" id="IPR036291">
    <property type="entry name" value="NAD(P)-bd_dom_sf"/>
</dbReference>
<dbReference type="InterPro" id="IPR051267">
    <property type="entry name" value="STEAP_metalloreductase"/>
</dbReference>
<dbReference type="Proteomes" id="UP000190827">
    <property type="component" value="Unassembled WGS sequence"/>
</dbReference>
<evidence type="ECO:0000259" key="2">
    <source>
        <dbReference type="Pfam" id="PF03807"/>
    </source>
</evidence>
<comment type="caution">
    <text evidence="3">The sequence shown here is derived from an EMBL/GenBank/DDBJ whole genome shotgun (WGS) entry which is preliminary data.</text>
</comment>
<reference evidence="3 4" key="1">
    <citation type="submission" date="2017-02" db="EMBL/GenBank/DDBJ databases">
        <authorList>
            <person name="Varghese N."/>
            <person name="Submissions S."/>
        </authorList>
    </citation>
    <scope>NUCLEOTIDE SEQUENCE [LARGE SCALE GENOMIC DNA]</scope>
    <source>
        <strain evidence="3 4">VKM Ac-1787</strain>
    </source>
</reference>